<name>A0ABU3A5P4_9GAMM</name>
<protein>
    <submittedName>
        <fullName evidence="2">GIY-YIG nuclease family protein</fullName>
    </submittedName>
</protein>
<evidence type="ECO:0000313" key="3">
    <source>
        <dbReference type="Proteomes" id="UP001266357"/>
    </source>
</evidence>
<evidence type="ECO:0000259" key="1">
    <source>
        <dbReference type="SMART" id="SM00974"/>
    </source>
</evidence>
<reference evidence="2 3" key="1">
    <citation type="submission" date="2023-09" db="EMBL/GenBank/DDBJ databases">
        <authorList>
            <person name="Rey-Velasco X."/>
        </authorList>
    </citation>
    <scope>NUCLEOTIDE SEQUENCE [LARGE SCALE GENOMIC DNA]</scope>
    <source>
        <strain evidence="2 3">W431</strain>
    </source>
</reference>
<feature type="domain" description="Bacteriophage T5 Orf172 DNA-binding" evidence="1">
    <location>
        <begin position="4"/>
        <end position="80"/>
    </location>
</feature>
<dbReference type="SMART" id="SM00974">
    <property type="entry name" value="T5orf172"/>
    <property type="match status" value="1"/>
</dbReference>
<sequence length="89" mass="10432">MKHSLFSDVIRIGCTPQSPEEYAKTLSKTTPGEYKVVFQLYCENPCQIKKQVREYLRAKKYVNEFYQVPPEKAEKLLKAETLKIPILHK</sequence>
<organism evidence="2 3">
    <name type="scientific">Thalassotalea castellviae</name>
    <dbReference type="NCBI Taxonomy" id="3075612"/>
    <lineage>
        <taxon>Bacteria</taxon>
        <taxon>Pseudomonadati</taxon>
        <taxon>Pseudomonadota</taxon>
        <taxon>Gammaproteobacteria</taxon>
        <taxon>Alteromonadales</taxon>
        <taxon>Colwelliaceae</taxon>
        <taxon>Thalassotalea</taxon>
    </lineage>
</organism>
<keyword evidence="3" id="KW-1185">Reference proteome</keyword>
<dbReference type="Proteomes" id="UP001266357">
    <property type="component" value="Unassembled WGS sequence"/>
</dbReference>
<dbReference type="Pfam" id="PF13455">
    <property type="entry name" value="MUG113"/>
    <property type="match status" value="1"/>
</dbReference>
<proteinExistence type="predicted"/>
<comment type="caution">
    <text evidence="2">The sequence shown here is derived from an EMBL/GenBank/DDBJ whole genome shotgun (WGS) entry which is preliminary data.</text>
</comment>
<dbReference type="InterPro" id="IPR018306">
    <property type="entry name" value="Phage_T5_Orf172_DNA-bd"/>
</dbReference>
<gene>
    <name evidence="2" type="ORF">RM573_14765</name>
</gene>
<evidence type="ECO:0000313" key="2">
    <source>
        <dbReference type="EMBL" id="MDT0604862.1"/>
    </source>
</evidence>
<dbReference type="RefSeq" id="WP_311583747.1">
    <property type="nucleotide sequence ID" value="NZ_JAVRIF010000009.1"/>
</dbReference>
<accession>A0ABU3A5P4</accession>
<dbReference type="EMBL" id="JAVRIF010000009">
    <property type="protein sequence ID" value="MDT0604862.1"/>
    <property type="molecule type" value="Genomic_DNA"/>
</dbReference>